<dbReference type="PROSITE" id="PS50297">
    <property type="entry name" value="ANK_REP_REGION"/>
    <property type="match status" value="1"/>
</dbReference>
<evidence type="ECO:0000313" key="14">
    <source>
        <dbReference type="EMBL" id="CAF4350349.1"/>
    </source>
</evidence>
<comment type="caution">
    <text evidence="15">The sequence shown here is derived from an EMBL/GenBank/DDBJ whole genome shotgun (WGS) entry which is preliminary data.</text>
</comment>
<dbReference type="Proteomes" id="UP000663838">
    <property type="component" value="Unassembled WGS sequence"/>
</dbReference>
<gene>
    <name evidence="11" type="ORF">FME351_LOCUS4949</name>
    <name evidence="12" type="ORF">GRG538_LOCUS15857</name>
    <name evidence="14" type="ORF">HFQ381_LOCUS16708</name>
    <name evidence="9" type="ORF">KIK155_LOCUS354</name>
    <name evidence="8" type="ORF">LUA448_LOCUS7415</name>
    <name evidence="17" type="ORF">QYT958_LOCUS20639</name>
    <name evidence="10" type="ORF">TIS948_LOCUS21228</name>
    <name evidence="16" type="ORF">TOA249_LOCUS17876</name>
    <name evidence="15" type="ORF">TSG867_LOCUS18513</name>
    <name evidence="13" type="ORF">UJA718_LOCUS83</name>
</gene>
<dbReference type="AlphaFoldDB" id="A0A820TH94"/>
<evidence type="ECO:0000256" key="6">
    <source>
        <dbReference type="PROSITE-ProRule" id="PRU00023"/>
    </source>
</evidence>
<comment type="catalytic activity">
    <reaction evidence="5 7">
        <text>L-arginyl-[protein] + NAD(+) = N(omega)-(ADP-D-ribosyl)-L-arginyl-[protein] + nicotinamide + H(+)</text>
        <dbReference type="Rhea" id="RHEA:19149"/>
        <dbReference type="Rhea" id="RHEA-COMP:10532"/>
        <dbReference type="Rhea" id="RHEA-COMP:15087"/>
        <dbReference type="ChEBI" id="CHEBI:15378"/>
        <dbReference type="ChEBI" id="CHEBI:17154"/>
        <dbReference type="ChEBI" id="CHEBI:29965"/>
        <dbReference type="ChEBI" id="CHEBI:57540"/>
        <dbReference type="ChEBI" id="CHEBI:142554"/>
        <dbReference type="EC" id="2.4.2.31"/>
    </reaction>
</comment>
<accession>A0A820TH94</accession>
<keyword evidence="19" id="KW-1185">Reference proteome</keyword>
<keyword evidence="3 7" id="KW-0808">Transferase</keyword>
<evidence type="ECO:0000313" key="18">
    <source>
        <dbReference type="Proteomes" id="UP000663862"/>
    </source>
</evidence>
<dbReference type="EMBL" id="CAJOBR010003627">
    <property type="protein sequence ID" value="CAF4745680.1"/>
    <property type="molecule type" value="Genomic_DNA"/>
</dbReference>
<dbReference type="EMBL" id="CAJNYD010000725">
    <property type="protein sequence ID" value="CAF3293275.1"/>
    <property type="molecule type" value="Genomic_DNA"/>
</dbReference>
<dbReference type="Gene3D" id="1.25.40.20">
    <property type="entry name" value="Ankyrin repeat-containing domain"/>
    <property type="match status" value="1"/>
</dbReference>
<dbReference type="GO" id="GO:0106274">
    <property type="term" value="F:NAD+-protein-arginine ADP-ribosyltransferase activity"/>
    <property type="evidence" value="ECO:0007669"/>
    <property type="project" value="UniProtKB-EC"/>
</dbReference>
<dbReference type="Proteomes" id="UP000663872">
    <property type="component" value="Unassembled WGS sequence"/>
</dbReference>
<feature type="repeat" description="ANK" evidence="6">
    <location>
        <begin position="39"/>
        <end position="71"/>
    </location>
</feature>
<dbReference type="InterPro" id="IPR036770">
    <property type="entry name" value="Ankyrin_rpt-contain_sf"/>
</dbReference>
<dbReference type="SUPFAM" id="SSF48403">
    <property type="entry name" value="Ankyrin repeat"/>
    <property type="match status" value="1"/>
</dbReference>
<dbReference type="Proteomes" id="UP000663869">
    <property type="component" value="Unassembled WGS sequence"/>
</dbReference>
<dbReference type="EMBL" id="CAJOBQ010001238">
    <property type="protein sequence ID" value="CAF4469382.1"/>
    <property type="molecule type" value="Genomic_DNA"/>
</dbReference>
<dbReference type="Proteomes" id="UP000663848">
    <property type="component" value="Unassembled WGS sequence"/>
</dbReference>
<name>A0A820TH94_9BILA</name>
<dbReference type="Proteomes" id="UP000663851">
    <property type="component" value="Unassembled WGS sequence"/>
</dbReference>
<evidence type="ECO:0000256" key="7">
    <source>
        <dbReference type="RuleBase" id="RU361228"/>
    </source>
</evidence>
<evidence type="ECO:0000256" key="1">
    <source>
        <dbReference type="ARBA" id="ARBA00009558"/>
    </source>
</evidence>
<dbReference type="EMBL" id="CAJNYU010000394">
    <property type="protein sequence ID" value="CAF3355953.1"/>
    <property type="molecule type" value="Genomic_DNA"/>
</dbReference>
<dbReference type="OrthoDB" id="416222at2759"/>
<evidence type="ECO:0000313" key="10">
    <source>
        <dbReference type="EMBL" id="CAF3330283.1"/>
    </source>
</evidence>
<dbReference type="PANTHER" id="PTHR22677:SF4">
    <property type="entry name" value="USHER SYNDROME TYPE-1G PROTEIN-LIKE PROTEIN"/>
    <property type="match status" value="1"/>
</dbReference>
<organism evidence="15 18">
    <name type="scientific">Rotaria socialis</name>
    <dbReference type="NCBI Taxonomy" id="392032"/>
    <lineage>
        <taxon>Eukaryota</taxon>
        <taxon>Metazoa</taxon>
        <taxon>Spiralia</taxon>
        <taxon>Gnathifera</taxon>
        <taxon>Rotifera</taxon>
        <taxon>Eurotatoria</taxon>
        <taxon>Bdelloidea</taxon>
        <taxon>Philodinida</taxon>
        <taxon>Philodinidae</taxon>
        <taxon>Rotaria</taxon>
    </lineage>
</organism>
<evidence type="ECO:0000313" key="16">
    <source>
        <dbReference type="EMBL" id="CAF4714626.1"/>
    </source>
</evidence>
<dbReference type="Proteomes" id="UP000663825">
    <property type="component" value="Unassembled WGS sequence"/>
</dbReference>
<keyword evidence="7" id="KW-0520">NAD</keyword>
<keyword evidence="7" id="KW-0521">NADP</keyword>
<reference evidence="15" key="1">
    <citation type="submission" date="2021-02" db="EMBL/GenBank/DDBJ databases">
        <authorList>
            <person name="Nowell W R."/>
        </authorList>
    </citation>
    <scope>NUCLEOTIDE SEQUENCE</scope>
</reference>
<evidence type="ECO:0000313" key="12">
    <source>
        <dbReference type="EMBL" id="CAF3473737.1"/>
    </source>
</evidence>
<dbReference type="EMBL" id="CAJNYV010000008">
    <property type="protein sequence ID" value="CAF3319630.1"/>
    <property type="molecule type" value="Genomic_DNA"/>
</dbReference>
<dbReference type="EMBL" id="CAJOBP010000003">
    <property type="protein sequence ID" value="CAF4097575.1"/>
    <property type="molecule type" value="Genomic_DNA"/>
</dbReference>
<dbReference type="EMBL" id="CAJOBO010001199">
    <property type="protein sequence ID" value="CAF4350349.1"/>
    <property type="molecule type" value="Genomic_DNA"/>
</dbReference>
<evidence type="ECO:0000256" key="2">
    <source>
        <dbReference type="ARBA" id="ARBA00022676"/>
    </source>
</evidence>
<evidence type="ECO:0000313" key="9">
    <source>
        <dbReference type="EMBL" id="CAF3319630.1"/>
    </source>
</evidence>
<dbReference type="Pfam" id="PF12796">
    <property type="entry name" value="Ank_2"/>
    <property type="match status" value="1"/>
</dbReference>
<evidence type="ECO:0000256" key="4">
    <source>
        <dbReference type="ARBA" id="ARBA00022695"/>
    </source>
</evidence>
<evidence type="ECO:0000256" key="5">
    <source>
        <dbReference type="ARBA" id="ARBA00047597"/>
    </source>
</evidence>
<dbReference type="PANTHER" id="PTHR22677">
    <property type="entry name" value="ANKYRIN REPEAT DOMAIN-CONTAINING PROTEIN 60"/>
    <property type="match status" value="1"/>
</dbReference>
<evidence type="ECO:0000313" key="13">
    <source>
        <dbReference type="EMBL" id="CAF4097575.1"/>
    </source>
</evidence>
<keyword evidence="6" id="KW-0040">ANK repeat</keyword>
<evidence type="ECO:0000313" key="17">
    <source>
        <dbReference type="EMBL" id="CAF4745680.1"/>
    </source>
</evidence>
<sequence length="342" mass="39210">MATTGFSDLYLACRKGDIAVVQRLLPVTSLEILNRTEPDGNTCLHAAVSCGHKEIVRLLLARGAYRRVKDQYGKTPLEAAKTDEIEKLFSRSTDASKQRFGINPAKQLEWQFQNDHAETFSRAVHWGCIKDRGVKKTVKKIQKADILEDDGDPSNEVIKNYFKCALEKKDPLYLLRAYTTESQFYRRLNREMATGNDREVFKKLCRKWTGFYTGTIAKNPRLDHLHFSGQTYRGMEITPADYQQYRIGIALANKSFQSTSKSWKIAKGFACPPEHKPGTIPVVLIFTIIDRKSALSIDEISDFQYEEEVLIVPGTFFIVTDINKDQNPHEVELRQLEWTDEF</sequence>
<dbReference type="SUPFAM" id="SSF56399">
    <property type="entry name" value="ADP-ribosylation"/>
    <property type="match status" value="1"/>
</dbReference>
<dbReference type="EMBL" id="CAJNXB010003647">
    <property type="protein sequence ID" value="CAF3330283.1"/>
    <property type="molecule type" value="Genomic_DNA"/>
</dbReference>
<dbReference type="EC" id="2.4.2.31" evidence="7"/>
<dbReference type="InterPro" id="IPR002110">
    <property type="entry name" value="Ankyrin_rpt"/>
</dbReference>
<dbReference type="Proteomes" id="UP000663873">
    <property type="component" value="Unassembled WGS sequence"/>
</dbReference>
<dbReference type="EMBL" id="CAJNYT010002518">
    <property type="protein sequence ID" value="CAF3473737.1"/>
    <property type="molecule type" value="Genomic_DNA"/>
</dbReference>
<dbReference type="Proteomes" id="UP000663865">
    <property type="component" value="Unassembled WGS sequence"/>
</dbReference>
<dbReference type="PROSITE" id="PS50088">
    <property type="entry name" value="ANK_REPEAT"/>
    <property type="match status" value="1"/>
</dbReference>
<evidence type="ECO:0000313" key="15">
    <source>
        <dbReference type="EMBL" id="CAF4469382.1"/>
    </source>
</evidence>
<keyword evidence="2 7" id="KW-0328">Glycosyltransferase</keyword>
<evidence type="ECO:0000313" key="19">
    <source>
        <dbReference type="Proteomes" id="UP000663873"/>
    </source>
</evidence>
<dbReference type="Proteomes" id="UP000663862">
    <property type="component" value="Unassembled WGS sequence"/>
</dbReference>
<dbReference type="InterPro" id="IPR039323">
    <property type="entry name" value="ANKRD_45/46/60"/>
</dbReference>
<dbReference type="InterPro" id="IPR000768">
    <property type="entry name" value="ART"/>
</dbReference>
<comment type="similarity">
    <text evidence="1 7">Belongs to the Arg-specific ADP-ribosyltransferase family.</text>
</comment>
<proteinExistence type="inferred from homology"/>
<protein>
    <recommendedName>
        <fullName evidence="7">NAD(P)(+)--arginine ADP-ribosyltransferase</fullName>
        <ecNumber evidence="7">2.4.2.31</ecNumber>
    </recommendedName>
    <alternativeName>
        <fullName evidence="7">Mono(ADP-ribosyl)transferase</fullName>
    </alternativeName>
</protein>
<dbReference type="Proteomes" id="UP000663833">
    <property type="component" value="Unassembled WGS sequence"/>
</dbReference>
<dbReference type="SMART" id="SM00248">
    <property type="entry name" value="ANK"/>
    <property type="match status" value="2"/>
</dbReference>
<dbReference type="EMBL" id="CAJOBS010001297">
    <property type="protein sequence ID" value="CAF4714626.1"/>
    <property type="molecule type" value="Genomic_DNA"/>
</dbReference>
<evidence type="ECO:0000313" key="11">
    <source>
        <dbReference type="EMBL" id="CAF3355953.1"/>
    </source>
</evidence>
<dbReference type="Pfam" id="PF01129">
    <property type="entry name" value="ART"/>
    <property type="match status" value="1"/>
</dbReference>
<keyword evidence="4" id="KW-0548">Nucleotidyltransferase</keyword>
<evidence type="ECO:0000313" key="8">
    <source>
        <dbReference type="EMBL" id="CAF3293275.1"/>
    </source>
</evidence>
<dbReference type="Gene3D" id="3.90.176.10">
    <property type="entry name" value="Toxin ADP-ribosyltransferase, Chain A, domain 1"/>
    <property type="match status" value="1"/>
</dbReference>
<dbReference type="GO" id="GO:0016779">
    <property type="term" value="F:nucleotidyltransferase activity"/>
    <property type="evidence" value="ECO:0007669"/>
    <property type="project" value="UniProtKB-KW"/>
</dbReference>
<evidence type="ECO:0000256" key="3">
    <source>
        <dbReference type="ARBA" id="ARBA00022679"/>
    </source>
</evidence>